<name>A0AA39NZ35_9AGAR</name>
<organism evidence="2 3">
    <name type="scientific">Armillaria novae-zelandiae</name>
    <dbReference type="NCBI Taxonomy" id="153914"/>
    <lineage>
        <taxon>Eukaryota</taxon>
        <taxon>Fungi</taxon>
        <taxon>Dikarya</taxon>
        <taxon>Basidiomycota</taxon>
        <taxon>Agaricomycotina</taxon>
        <taxon>Agaricomycetes</taxon>
        <taxon>Agaricomycetidae</taxon>
        <taxon>Agaricales</taxon>
        <taxon>Marasmiineae</taxon>
        <taxon>Physalacriaceae</taxon>
        <taxon>Armillaria</taxon>
    </lineage>
</organism>
<dbReference type="AlphaFoldDB" id="A0AA39NZ35"/>
<reference evidence="2" key="1">
    <citation type="submission" date="2023-06" db="EMBL/GenBank/DDBJ databases">
        <authorList>
            <consortium name="Lawrence Berkeley National Laboratory"/>
            <person name="Ahrendt S."/>
            <person name="Sahu N."/>
            <person name="Indic B."/>
            <person name="Wong-Bajracharya J."/>
            <person name="Merenyi Z."/>
            <person name="Ke H.-M."/>
            <person name="Monk M."/>
            <person name="Kocsube S."/>
            <person name="Drula E."/>
            <person name="Lipzen A."/>
            <person name="Balint B."/>
            <person name="Henrissat B."/>
            <person name="Andreopoulos B."/>
            <person name="Martin F.M."/>
            <person name="Harder C.B."/>
            <person name="Rigling D."/>
            <person name="Ford K.L."/>
            <person name="Foster G.D."/>
            <person name="Pangilinan J."/>
            <person name="Papanicolaou A."/>
            <person name="Barry K."/>
            <person name="LaButti K."/>
            <person name="Viragh M."/>
            <person name="Koriabine M."/>
            <person name="Yan M."/>
            <person name="Riley R."/>
            <person name="Champramary S."/>
            <person name="Plett K.L."/>
            <person name="Tsai I.J."/>
            <person name="Slot J."/>
            <person name="Sipos G."/>
            <person name="Plett J."/>
            <person name="Nagy L.G."/>
            <person name="Grigoriev I.V."/>
        </authorList>
    </citation>
    <scope>NUCLEOTIDE SEQUENCE</scope>
    <source>
        <strain evidence="2">ICMP 16352</strain>
    </source>
</reference>
<comment type="caution">
    <text evidence="2">The sequence shown here is derived from an EMBL/GenBank/DDBJ whole genome shotgun (WGS) entry which is preliminary data.</text>
</comment>
<sequence length="130" mass="14927">MADRLAVCVLLSVICAVYKNPVTTAITSLSAVSSYVHTMSLCLSVYYGKPIAESFQRYLGPLSPFRVPSYNKTEIVQFPHKPKITQYEITVRSIRRLGHRARVVPTRSSIYSMPGKMRRWRLINPKPRRR</sequence>
<dbReference type="Proteomes" id="UP001175227">
    <property type="component" value="Unassembled WGS sequence"/>
</dbReference>
<evidence type="ECO:0000256" key="1">
    <source>
        <dbReference type="SAM" id="SignalP"/>
    </source>
</evidence>
<evidence type="ECO:0000313" key="3">
    <source>
        <dbReference type="Proteomes" id="UP001175227"/>
    </source>
</evidence>
<dbReference type="EMBL" id="JAUEPR010000028">
    <property type="protein sequence ID" value="KAK0474184.1"/>
    <property type="molecule type" value="Genomic_DNA"/>
</dbReference>
<proteinExistence type="predicted"/>
<evidence type="ECO:0000313" key="2">
    <source>
        <dbReference type="EMBL" id="KAK0474184.1"/>
    </source>
</evidence>
<protein>
    <submittedName>
        <fullName evidence="2">Uncharacterized protein</fullName>
    </submittedName>
</protein>
<gene>
    <name evidence="2" type="ORF">IW261DRAFT_568934</name>
</gene>
<feature type="chain" id="PRO_5041400361" evidence="1">
    <location>
        <begin position="20"/>
        <end position="130"/>
    </location>
</feature>
<keyword evidence="1" id="KW-0732">Signal</keyword>
<feature type="signal peptide" evidence="1">
    <location>
        <begin position="1"/>
        <end position="19"/>
    </location>
</feature>
<keyword evidence="3" id="KW-1185">Reference proteome</keyword>
<accession>A0AA39NZ35</accession>